<evidence type="ECO:0000313" key="2">
    <source>
        <dbReference type="EMBL" id="KAK0434408.1"/>
    </source>
</evidence>
<feature type="region of interest" description="Disordered" evidence="1">
    <location>
        <begin position="293"/>
        <end position="326"/>
    </location>
</feature>
<sequence>MDQLPFAPSQEATTELDSMSQSRTSRPNTLEVHNSQSDTGRTLRDPGMILIPPSPPTTNSSTPTSTTDSSVYELWRSVMETPSREQSGEEPPPKGSTTLSSLPRESIREADKPQTEGPMQEDIKEMNPQGSTKESTPLPELQERHGESTRGQTSSPKTHTPKETSPVGVQTPIPPVRPKSSGPNPKFSKENPLNPVARKERGVAKEKGILDWGSLFPVDYWITPEGGSWNLPPMPSNSTANDIWCSTAGDGWESPWPDTLYEAIWPNQMARAPINEDLWDSLSTPVFLGKEYRTVPEEEEDSETPANTSSDEDETRPGRDWTKPHLPSEVFWTTSLDSELGKRVSSLSQCRGVSCPRETDEEMDMDHLRRERRKTGSRNSWKSDVSAVDSLDMPDRTTNVCLTGPIGALLERAGQDPSTAISEGKASTKD</sequence>
<keyword evidence="3" id="KW-1185">Reference proteome</keyword>
<feature type="region of interest" description="Disordered" evidence="1">
    <location>
        <begin position="1"/>
        <end position="203"/>
    </location>
</feature>
<feature type="region of interest" description="Disordered" evidence="1">
    <location>
        <begin position="356"/>
        <end position="385"/>
    </location>
</feature>
<feature type="compositionally biased region" description="Basic and acidic residues" evidence="1">
    <location>
        <begin position="105"/>
        <end position="114"/>
    </location>
</feature>
<dbReference type="Proteomes" id="UP001175211">
    <property type="component" value="Unassembled WGS sequence"/>
</dbReference>
<proteinExistence type="predicted"/>
<protein>
    <submittedName>
        <fullName evidence="2">Uncharacterized protein</fullName>
    </submittedName>
</protein>
<dbReference type="RefSeq" id="XP_060321737.1">
    <property type="nucleotide sequence ID" value="XM_060470635.1"/>
</dbReference>
<dbReference type="EMBL" id="JAUEPS010000187">
    <property type="protein sequence ID" value="KAK0434408.1"/>
    <property type="molecule type" value="Genomic_DNA"/>
</dbReference>
<comment type="caution">
    <text evidence="2">The sequence shown here is derived from an EMBL/GenBank/DDBJ whole genome shotgun (WGS) entry which is preliminary data.</text>
</comment>
<feature type="compositionally biased region" description="Low complexity" evidence="1">
    <location>
        <begin position="57"/>
        <end position="70"/>
    </location>
</feature>
<feature type="compositionally biased region" description="Polar residues" evidence="1">
    <location>
        <begin position="149"/>
        <end position="158"/>
    </location>
</feature>
<organism evidence="2 3">
    <name type="scientific">Armillaria tabescens</name>
    <name type="common">Ringless honey mushroom</name>
    <name type="synonym">Agaricus tabescens</name>
    <dbReference type="NCBI Taxonomy" id="1929756"/>
    <lineage>
        <taxon>Eukaryota</taxon>
        <taxon>Fungi</taxon>
        <taxon>Dikarya</taxon>
        <taxon>Basidiomycota</taxon>
        <taxon>Agaricomycotina</taxon>
        <taxon>Agaricomycetes</taxon>
        <taxon>Agaricomycetidae</taxon>
        <taxon>Agaricales</taxon>
        <taxon>Marasmiineae</taxon>
        <taxon>Physalacriaceae</taxon>
        <taxon>Desarmillaria</taxon>
    </lineage>
</organism>
<evidence type="ECO:0000256" key="1">
    <source>
        <dbReference type="SAM" id="MobiDB-lite"/>
    </source>
</evidence>
<evidence type="ECO:0000313" key="3">
    <source>
        <dbReference type="Proteomes" id="UP001175211"/>
    </source>
</evidence>
<dbReference type="AlphaFoldDB" id="A0AA39J1K8"/>
<dbReference type="GeneID" id="85354183"/>
<gene>
    <name evidence="2" type="ORF">EV420DRAFT_1488645</name>
</gene>
<accession>A0AA39J1K8</accession>
<name>A0AA39J1K8_ARMTA</name>
<reference evidence="2" key="1">
    <citation type="submission" date="2023-06" db="EMBL/GenBank/DDBJ databases">
        <authorList>
            <consortium name="Lawrence Berkeley National Laboratory"/>
            <person name="Ahrendt S."/>
            <person name="Sahu N."/>
            <person name="Indic B."/>
            <person name="Wong-Bajracharya J."/>
            <person name="Merenyi Z."/>
            <person name="Ke H.-M."/>
            <person name="Monk M."/>
            <person name="Kocsube S."/>
            <person name="Drula E."/>
            <person name="Lipzen A."/>
            <person name="Balint B."/>
            <person name="Henrissat B."/>
            <person name="Andreopoulos B."/>
            <person name="Martin F.M."/>
            <person name="Harder C.B."/>
            <person name="Rigling D."/>
            <person name="Ford K.L."/>
            <person name="Foster G.D."/>
            <person name="Pangilinan J."/>
            <person name="Papanicolaou A."/>
            <person name="Barry K."/>
            <person name="LaButti K."/>
            <person name="Viragh M."/>
            <person name="Koriabine M."/>
            <person name="Yan M."/>
            <person name="Riley R."/>
            <person name="Champramary S."/>
            <person name="Plett K.L."/>
            <person name="Tsai I.J."/>
            <person name="Slot J."/>
            <person name="Sipos G."/>
            <person name="Plett J."/>
            <person name="Nagy L.G."/>
            <person name="Grigoriev I.V."/>
        </authorList>
    </citation>
    <scope>NUCLEOTIDE SEQUENCE</scope>
    <source>
        <strain evidence="2">CCBAS 213</strain>
    </source>
</reference>
<feature type="compositionally biased region" description="Polar residues" evidence="1">
    <location>
        <begin position="10"/>
        <end position="40"/>
    </location>
</feature>